<keyword evidence="5 14" id="KW-0597">Phosphoprotein</keyword>
<evidence type="ECO:0000256" key="3">
    <source>
        <dbReference type="ARBA" id="ARBA00012438"/>
    </source>
</evidence>
<dbReference type="GO" id="GO:0005886">
    <property type="term" value="C:plasma membrane"/>
    <property type="evidence" value="ECO:0007669"/>
    <property type="project" value="UniProtKB-SubCell"/>
</dbReference>
<dbReference type="SMART" id="SM00448">
    <property type="entry name" value="REC"/>
    <property type="match status" value="1"/>
</dbReference>
<dbReference type="Gene3D" id="3.40.50.2300">
    <property type="match status" value="1"/>
</dbReference>
<keyword evidence="4" id="KW-1003">Cell membrane</keyword>
<dbReference type="PRINTS" id="PR00344">
    <property type="entry name" value="BCTRLSENSOR"/>
</dbReference>
<keyword evidence="12" id="KW-0902">Two-component regulatory system</keyword>
<keyword evidence="8" id="KW-0547">Nucleotide-binding</keyword>
<evidence type="ECO:0000256" key="13">
    <source>
        <dbReference type="ARBA" id="ARBA00023136"/>
    </source>
</evidence>
<dbReference type="InterPro" id="IPR036890">
    <property type="entry name" value="HATPase_C_sf"/>
</dbReference>
<evidence type="ECO:0000256" key="5">
    <source>
        <dbReference type="ARBA" id="ARBA00022553"/>
    </source>
</evidence>
<keyword evidence="11 16" id="KW-1133">Transmembrane helix</keyword>
<dbReference type="SUPFAM" id="SSF52172">
    <property type="entry name" value="CheY-like"/>
    <property type="match status" value="1"/>
</dbReference>
<dbReference type="EMBL" id="CP061799">
    <property type="protein sequence ID" value="QTA81959.1"/>
    <property type="molecule type" value="Genomic_DNA"/>
</dbReference>
<dbReference type="InterPro" id="IPR005467">
    <property type="entry name" value="His_kinase_dom"/>
</dbReference>
<dbReference type="Pfam" id="PF02518">
    <property type="entry name" value="HATPase_c"/>
    <property type="match status" value="1"/>
</dbReference>
<evidence type="ECO:0000313" key="20">
    <source>
        <dbReference type="Proteomes" id="UP000663720"/>
    </source>
</evidence>
<dbReference type="PROSITE" id="PS50109">
    <property type="entry name" value="HIS_KIN"/>
    <property type="match status" value="1"/>
</dbReference>
<feature type="domain" description="Response regulatory" evidence="18">
    <location>
        <begin position="515"/>
        <end position="633"/>
    </location>
</feature>
<dbReference type="PROSITE" id="PS50110">
    <property type="entry name" value="RESPONSE_REGULATORY"/>
    <property type="match status" value="1"/>
</dbReference>
<dbReference type="InterPro" id="IPR001789">
    <property type="entry name" value="Sig_transdc_resp-reg_receiver"/>
</dbReference>
<dbReference type="PANTHER" id="PTHR45339:SF1">
    <property type="entry name" value="HYBRID SIGNAL TRANSDUCTION HISTIDINE KINASE J"/>
    <property type="match status" value="1"/>
</dbReference>
<name>A0A975GI42_9BACT</name>
<feature type="domain" description="Histidine kinase" evidence="17">
    <location>
        <begin position="275"/>
        <end position="493"/>
    </location>
</feature>
<dbReference type="AlphaFoldDB" id="A0A975GI42"/>
<dbReference type="Proteomes" id="UP000663720">
    <property type="component" value="Chromosome"/>
</dbReference>
<organism evidence="19 20">
    <name type="scientific">Desulfonema limicola</name>
    <dbReference type="NCBI Taxonomy" id="45656"/>
    <lineage>
        <taxon>Bacteria</taxon>
        <taxon>Pseudomonadati</taxon>
        <taxon>Thermodesulfobacteriota</taxon>
        <taxon>Desulfobacteria</taxon>
        <taxon>Desulfobacterales</taxon>
        <taxon>Desulfococcaceae</taxon>
        <taxon>Desulfonema</taxon>
    </lineage>
</organism>
<evidence type="ECO:0000256" key="7">
    <source>
        <dbReference type="ARBA" id="ARBA00022692"/>
    </source>
</evidence>
<evidence type="ECO:0000259" key="17">
    <source>
        <dbReference type="PROSITE" id="PS50109"/>
    </source>
</evidence>
<keyword evidence="20" id="KW-1185">Reference proteome</keyword>
<dbReference type="PANTHER" id="PTHR45339">
    <property type="entry name" value="HYBRID SIGNAL TRANSDUCTION HISTIDINE KINASE J"/>
    <property type="match status" value="1"/>
</dbReference>
<keyword evidence="6" id="KW-0808">Transferase</keyword>
<feature type="modified residue" description="4-aspartylphosphate" evidence="14">
    <location>
        <position position="564"/>
    </location>
</feature>
<keyword evidence="15" id="KW-0175">Coiled coil</keyword>
<dbReference type="FunFam" id="3.30.565.10:FF:000078">
    <property type="entry name" value="Two-component sensor histidine kinase"/>
    <property type="match status" value="1"/>
</dbReference>
<dbReference type="SUPFAM" id="SSF47384">
    <property type="entry name" value="Homodimeric domain of signal transducing histidine kinase"/>
    <property type="match status" value="1"/>
</dbReference>
<evidence type="ECO:0000256" key="6">
    <source>
        <dbReference type="ARBA" id="ARBA00022679"/>
    </source>
</evidence>
<evidence type="ECO:0000256" key="12">
    <source>
        <dbReference type="ARBA" id="ARBA00023012"/>
    </source>
</evidence>
<dbReference type="InterPro" id="IPR036097">
    <property type="entry name" value="HisK_dim/P_sf"/>
</dbReference>
<evidence type="ECO:0000256" key="4">
    <source>
        <dbReference type="ARBA" id="ARBA00022475"/>
    </source>
</evidence>
<accession>A0A975GI42</accession>
<dbReference type="Gene3D" id="3.30.565.10">
    <property type="entry name" value="Histidine kinase-like ATPase, C-terminal domain"/>
    <property type="match status" value="1"/>
</dbReference>
<dbReference type="SMART" id="SM00387">
    <property type="entry name" value="HATPase_c"/>
    <property type="match status" value="1"/>
</dbReference>
<evidence type="ECO:0000256" key="2">
    <source>
        <dbReference type="ARBA" id="ARBA00004651"/>
    </source>
</evidence>
<dbReference type="SMART" id="SM00388">
    <property type="entry name" value="HisKA"/>
    <property type="match status" value="1"/>
</dbReference>
<evidence type="ECO:0000259" key="18">
    <source>
        <dbReference type="PROSITE" id="PS50110"/>
    </source>
</evidence>
<dbReference type="FunFam" id="1.10.287.130:FF:000004">
    <property type="entry name" value="Ethylene receptor 1"/>
    <property type="match status" value="1"/>
</dbReference>
<evidence type="ECO:0000256" key="14">
    <source>
        <dbReference type="PROSITE-ProRule" id="PRU00169"/>
    </source>
</evidence>
<evidence type="ECO:0000256" key="8">
    <source>
        <dbReference type="ARBA" id="ARBA00022741"/>
    </source>
</evidence>
<evidence type="ECO:0000256" key="10">
    <source>
        <dbReference type="ARBA" id="ARBA00022840"/>
    </source>
</evidence>
<evidence type="ECO:0000256" key="16">
    <source>
        <dbReference type="SAM" id="Phobius"/>
    </source>
</evidence>
<dbReference type="EC" id="2.7.13.3" evidence="3"/>
<keyword evidence="13 16" id="KW-0472">Membrane</keyword>
<comment type="subcellular location">
    <subcellularLocation>
        <location evidence="2">Cell membrane</location>
        <topology evidence="2">Multi-pass membrane protein</topology>
    </subcellularLocation>
</comment>
<keyword evidence="9 19" id="KW-0418">Kinase</keyword>
<sequence length="866" mass="96970">MMISIKPATRSIANTLLVGIISSLIVTALVVLSIDFLISSKKAEKELQKSLKKYADALTDVLLVPLWNYDIDTVESIGRAYSLNQSIIELIIKDHKGKVLFHSNRQRDFPETLSSHDILYDGRKIGLVQISLNLDFYKDIQTGLFLSHSIMIFVMIFILLLVIVGLLQRYIRRPINHFIAMTNAFAIENQNAFDEPVAYAEFQPLIRVLKTMGEKIAHQMQSIRKMNEDLEERVYLRTSELQEANMQLEAAKEAALEAKHAAEASSLAKSTFLANMSHEIRTPMNSVLGFIDLVMEDDKLNKTHRTYLTTAKKSGKSLLSLINDILDVSKLASDRLKLENISFNLKKTVEDTIGTLTPGAMEKGLFLKVQIQKTVPCNLMGDPGRLRQILINLTGNAIKFTGKGGVIVRVTQQSSDIIHFSISDTGIGIPENRLQSIFEPFAQADASTTRKFGGTGLGTTISKQLVELMGGKIWAESKSGEGSIFHFTVRMAEAEIDEQSLADSEHAPTVKRCFKVLLAEDIDENIMLARIRMEDLGHTVIEARTGLEAVEAFKREKPDIILMDIHMPEMGGVEAAKIIRRMKTDAGIPTPIIALTASLMKEEQQIYVKAEIDAVVGKPVDFNKLFETMERLVPEGKGKVLPVSGKRQPLDHVNSAWEKPLNSVNVPEIPKSIINWEKGFRTWGNADVYKKALQQFCLNYGNAADETLNFVKSGNREGAYQITHLLKGLSGNLSMTEVYQIATEINNMVKKMEIDELIPRIKPLSDALNRVVSYIPQTETTGKEKQEVSLAITNLPALTELFREMMVTFDEYNPLKVEPYIEKLPKYISPSRLDPIKQELDRFDFDGAKKETLRLAASLGIDIENC</sequence>
<dbReference type="SUPFAM" id="SSF47226">
    <property type="entry name" value="Histidine-containing phosphotransfer domain, HPT domain"/>
    <property type="match status" value="1"/>
</dbReference>
<dbReference type="Pfam" id="PF00072">
    <property type="entry name" value="Response_reg"/>
    <property type="match status" value="1"/>
</dbReference>
<evidence type="ECO:0000256" key="11">
    <source>
        <dbReference type="ARBA" id="ARBA00022989"/>
    </source>
</evidence>
<dbReference type="CDD" id="cd16922">
    <property type="entry name" value="HATPase_EvgS-ArcB-TorS-like"/>
    <property type="match status" value="1"/>
</dbReference>
<keyword evidence="7 16" id="KW-0812">Transmembrane</keyword>
<dbReference type="GO" id="GO:0005524">
    <property type="term" value="F:ATP binding"/>
    <property type="evidence" value="ECO:0007669"/>
    <property type="project" value="UniProtKB-KW"/>
</dbReference>
<dbReference type="InterPro" id="IPR003661">
    <property type="entry name" value="HisK_dim/P_dom"/>
</dbReference>
<evidence type="ECO:0000256" key="15">
    <source>
        <dbReference type="SAM" id="Coils"/>
    </source>
</evidence>
<evidence type="ECO:0000313" key="19">
    <source>
        <dbReference type="EMBL" id="QTA81959.1"/>
    </source>
</evidence>
<feature type="transmembrane region" description="Helical" evidence="16">
    <location>
        <begin position="12"/>
        <end position="38"/>
    </location>
</feature>
<feature type="coiled-coil region" evidence="15">
    <location>
        <begin position="238"/>
        <end position="265"/>
    </location>
</feature>
<dbReference type="CDD" id="cd00082">
    <property type="entry name" value="HisKA"/>
    <property type="match status" value="1"/>
</dbReference>
<dbReference type="Pfam" id="PF00512">
    <property type="entry name" value="HisKA"/>
    <property type="match status" value="1"/>
</dbReference>
<dbReference type="Gene3D" id="1.10.287.130">
    <property type="match status" value="1"/>
</dbReference>
<dbReference type="InterPro" id="IPR004358">
    <property type="entry name" value="Sig_transdc_His_kin-like_C"/>
</dbReference>
<dbReference type="InterPro" id="IPR011006">
    <property type="entry name" value="CheY-like_superfamily"/>
</dbReference>
<keyword evidence="10" id="KW-0067">ATP-binding</keyword>
<dbReference type="CDD" id="cd17546">
    <property type="entry name" value="REC_hyHK_CKI1_RcsC-like"/>
    <property type="match status" value="1"/>
</dbReference>
<dbReference type="KEGG" id="dli:dnl_43190"/>
<dbReference type="SUPFAM" id="SSF55874">
    <property type="entry name" value="ATPase domain of HSP90 chaperone/DNA topoisomerase II/histidine kinase"/>
    <property type="match status" value="1"/>
</dbReference>
<dbReference type="InterPro" id="IPR003594">
    <property type="entry name" value="HATPase_dom"/>
</dbReference>
<evidence type="ECO:0000256" key="9">
    <source>
        <dbReference type="ARBA" id="ARBA00022777"/>
    </source>
</evidence>
<dbReference type="GO" id="GO:0000155">
    <property type="term" value="F:phosphorelay sensor kinase activity"/>
    <property type="evidence" value="ECO:0007669"/>
    <property type="project" value="InterPro"/>
</dbReference>
<evidence type="ECO:0000256" key="1">
    <source>
        <dbReference type="ARBA" id="ARBA00000085"/>
    </source>
</evidence>
<comment type="catalytic activity">
    <reaction evidence="1">
        <text>ATP + protein L-histidine = ADP + protein N-phospho-L-histidine.</text>
        <dbReference type="EC" id="2.7.13.3"/>
    </reaction>
</comment>
<gene>
    <name evidence="19" type="ORF">dnl_43190</name>
</gene>
<protein>
    <recommendedName>
        <fullName evidence="3">histidine kinase</fullName>
        <ecNumber evidence="3">2.7.13.3</ecNumber>
    </recommendedName>
</protein>
<dbReference type="Gene3D" id="1.20.120.160">
    <property type="entry name" value="HPT domain"/>
    <property type="match status" value="1"/>
</dbReference>
<feature type="transmembrane region" description="Helical" evidence="16">
    <location>
        <begin position="144"/>
        <end position="167"/>
    </location>
</feature>
<proteinExistence type="predicted"/>
<reference evidence="19" key="1">
    <citation type="journal article" date="2021" name="Microb. Physiol.">
        <title>Proteogenomic Insights into the Physiology of Marine, Sulfate-Reducing, Filamentous Desulfonema limicola and Desulfonema magnum.</title>
        <authorList>
            <person name="Schnaars V."/>
            <person name="Wohlbrand L."/>
            <person name="Scheve S."/>
            <person name="Hinrichs C."/>
            <person name="Reinhardt R."/>
            <person name="Rabus R."/>
        </authorList>
    </citation>
    <scope>NUCLEOTIDE SEQUENCE</scope>
    <source>
        <strain evidence="19">5ac10</strain>
    </source>
</reference>
<dbReference type="InterPro" id="IPR036641">
    <property type="entry name" value="HPT_dom_sf"/>
</dbReference>